<evidence type="ECO:0000256" key="1">
    <source>
        <dbReference type="ARBA" id="ARBA00012452"/>
    </source>
</evidence>
<accession>A0A078LJ62</accession>
<dbReference type="PATRIC" id="fig|545.11.peg.1858"/>
<dbReference type="RefSeq" id="WP_012134597.1">
    <property type="nucleotide sequence ID" value="NZ_ABTEQQ020000002.1"/>
</dbReference>
<reference evidence="7" key="1">
    <citation type="submission" date="2014-06" db="EMBL/GenBank/DDBJ databases">
        <authorList>
            <person name="Urmite Genomes Urmite Genomes"/>
        </authorList>
    </citation>
    <scope>NUCLEOTIDE SEQUENCE</scope>
</reference>
<dbReference type="SFLD" id="SFLDG01150">
    <property type="entry name" value="Main.1:_Beta-like"/>
    <property type="match status" value="1"/>
</dbReference>
<dbReference type="EMBL" id="UAVY01000002">
    <property type="protein sequence ID" value="SQB25582.1"/>
    <property type="molecule type" value="Genomic_DNA"/>
</dbReference>
<feature type="domain" description="GST C-terminal" evidence="6">
    <location>
        <begin position="86"/>
        <end position="222"/>
    </location>
</feature>
<dbReference type="GeneID" id="45137503"/>
<comment type="similarity">
    <text evidence="4">Belongs to the GST superfamily.</text>
</comment>
<evidence type="ECO:0000313" key="8">
    <source>
        <dbReference type="EMBL" id="MBJ9869500.1"/>
    </source>
</evidence>
<dbReference type="Proteomes" id="UP000282299">
    <property type="component" value="Unassembled WGS sequence"/>
</dbReference>
<dbReference type="InterPro" id="IPR004045">
    <property type="entry name" value="Glutathione_S-Trfase_N"/>
</dbReference>
<dbReference type="InterPro" id="IPR040079">
    <property type="entry name" value="Glutathione_S-Trfase"/>
</dbReference>
<name>A0A078LJ62_CITKO</name>
<evidence type="ECO:0000313" key="13">
    <source>
        <dbReference type="Proteomes" id="UP000270272"/>
    </source>
</evidence>
<reference evidence="8" key="6">
    <citation type="submission" date="2020-11" db="EMBL/GenBank/DDBJ databases">
        <title>Enhanced detection system for hospital associated transmission using whole genome sequencing surveillance.</title>
        <authorList>
            <person name="Harrison L.H."/>
            <person name="Van Tyne D."/>
            <person name="Marsh J.W."/>
            <person name="Griffith M.P."/>
            <person name="Snyder D.J."/>
            <person name="Cooper V.S."/>
            <person name="Mustapha M."/>
        </authorList>
    </citation>
    <scope>NUCLEOTIDE SEQUENCE</scope>
    <source>
        <strain evidence="8">CB00014</strain>
    </source>
</reference>
<dbReference type="InterPro" id="IPR004046">
    <property type="entry name" value="GST_C"/>
</dbReference>
<dbReference type="EC" id="2.5.1.18" evidence="1"/>
<dbReference type="SUPFAM" id="SSF52833">
    <property type="entry name" value="Thioredoxin-like"/>
    <property type="match status" value="1"/>
</dbReference>
<dbReference type="EMBL" id="LK931336">
    <property type="protein sequence ID" value="CDZ85347.1"/>
    <property type="molecule type" value="Genomic_DNA"/>
</dbReference>
<dbReference type="InterPro" id="IPR036249">
    <property type="entry name" value="Thioredoxin-like_sf"/>
</dbReference>
<evidence type="ECO:0000313" key="12">
    <source>
        <dbReference type="Proteomes" id="UP000251584"/>
    </source>
</evidence>
<evidence type="ECO:0000256" key="3">
    <source>
        <dbReference type="ARBA" id="ARBA00047960"/>
    </source>
</evidence>
<dbReference type="Proteomes" id="UP000270272">
    <property type="component" value="Chromosome"/>
</dbReference>
<evidence type="ECO:0000313" key="10">
    <source>
        <dbReference type="EMBL" id="SQB25582.1"/>
    </source>
</evidence>
<sequence>MLTVHHLNQSRSQRVLWALEELSLPYQIVRYQREKTMLAPPALKKIHPLGKSPVIEDNGEILAESGAILEYLQETYDHAGQFKPADARQKRQYRFWLHYAEGSLMPMLLMKLVFVSLGKPPVPFGLRTLGGILGQGVQKAYLNPQLETHARYIDAHLAAQPWFAGEHISMADIQMSFPLFALLSRGGINDLTHISAWKKRVEMRPAWQRAIQQGGPFEIPGG</sequence>
<comment type="catalytic activity">
    <reaction evidence="3">
        <text>RX + glutathione = an S-substituted glutathione + a halide anion + H(+)</text>
        <dbReference type="Rhea" id="RHEA:16437"/>
        <dbReference type="ChEBI" id="CHEBI:15378"/>
        <dbReference type="ChEBI" id="CHEBI:16042"/>
        <dbReference type="ChEBI" id="CHEBI:17792"/>
        <dbReference type="ChEBI" id="CHEBI:57925"/>
        <dbReference type="ChEBI" id="CHEBI:90779"/>
        <dbReference type="EC" id="2.5.1.18"/>
    </reaction>
</comment>
<gene>
    <name evidence="10" type="primary">yfcG</name>
    <name evidence="7" type="ORF">BN1086_03549</name>
    <name evidence="9" type="ORF">EGS84_01375</name>
    <name evidence="8" type="ORF">I5687_16235</name>
    <name evidence="10" type="ORF">NCTC10786_01265</name>
    <name evidence="11" type="ORF">NCTC11075_03401</name>
</gene>
<dbReference type="InterPro" id="IPR036282">
    <property type="entry name" value="Glutathione-S-Trfase_C_sf"/>
</dbReference>
<dbReference type="GO" id="GO:0004601">
    <property type="term" value="F:peroxidase activity"/>
    <property type="evidence" value="ECO:0007669"/>
    <property type="project" value="UniProtKB-ARBA"/>
</dbReference>
<evidence type="ECO:0000313" key="7">
    <source>
        <dbReference type="EMBL" id="CDZ85347.1"/>
    </source>
</evidence>
<dbReference type="EMBL" id="RKIT01000002">
    <property type="protein sequence ID" value="RSC15686.1"/>
    <property type="molecule type" value="Genomic_DNA"/>
</dbReference>
<dbReference type="SUPFAM" id="SSF47616">
    <property type="entry name" value="GST C-terminal domain-like"/>
    <property type="match status" value="1"/>
</dbReference>
<dbReference type="Pfam" id="PF00043">
    <property type="entry name" value="GST_C"/>
    <property type="match status" value="1"/>
</dbReference>
<evidence type="ECO:0000256" key="2">
    <source>
        <dbReference type="ARBA" id="ARBA00022679"/>
    </source>
</evidence>
<dbReference type="AlphaFoldDB" id="A0A078LJ62"/>
<proteinExistence type="inferred from homology"/>
<evidence type="ECO:0000313" key="14">
    <source>
        <dbReference type="Proteomes" id="UP000282299"/>
    </source>
</evidence>
<evidence type="ECO:0000259" key="6">
    <source>
        <dbReference type="PROSITE" id="PS50405"/>
    </source>
</evidence>
<dbReference type="PROSITE" id="PS50405">
    <property type="entry name" value="GST_CTER"/>
    <property type="match status" value="1"/>
</dbReference>
<dbReference type="Gene3D" id="3.40.30.10">
    <property type="entry name" value="Glutaredoxin"/>
    <property type="match status" value="1"/>
</dbReference>
<reference evidence="9" key="3">
    <citation type="submission" date="2018-10" db="EMBL/GenBank/DDBJ databases">
        <title>FDA dAtabase for Regulatory Grade micrObial Sequences (FDA-ARGOS): Supporting development and validation of Infectious Disease Dx tests.</title>
        <authorList>
            <person name="Campos J."/>
            <person name="Goldberg B."/>
            <person name="Tallon L.J."/>
            <person name="Sadzewicz L."/>
            <person name="Zhao X."/>
            <person name="Vavikolanu K."/>
            <person name="Mehta A."/>
            <person name="Aluvathingal J."/>
            <person name="Nadendla S."/>
            <person name="Geyer C."/>
            <person name="Nandy P."/>
            <person name="Yan Y."/>
            <person name="Sichtig H."/>
        </authorList>
    </citation>
    <scope>NUCLEOTIDE SEQUENCE</scope>
    <source>
        <strain evidence="9">FDAARGOS_526</strain>
    </source>
</reference>
<dbReference type="GO" id="GO:0004364">
    <property type="term" value="F:glutathione transferase activity"/>
    <property type="evidence" value="ECO:0007669"/>
    <property type="project" value="UniProtKB-EC"/>
</dbReference>
<dbReference type="Gene3D" id="1.20.1050.10">
    <property type="match status" value="1"/>
</dbReference>
<keyword evidence="2 7" id="KW-0808">Transferase</keyword>
<dbReference type="EMBL" id="JADVNV010000006">
    <property type="protein sequence ID" value="MBJ9869500.1"/>
    <property type="molecule type" value="Genomic_DNA"/>
</dbReference>
<dbReference type="GO" id="GO:0005737">
    <property type="term" value="C:cytoplasm"/>
    <property type="evidence" value="ECO:0007669"/>
    <property type="project" value="UniProtKB-ARBA"/>
</dbReference>
<protein>
    <recommendedName>
        <fullName evidence="1">glutathione transferase</fullName>
        <ecNumber evidence="1">2.5.1.18</ecNumber>
    </recommendedName>
</protein>
<dbReference type="InterPro" id="IPR010987">
    <property type="entry name" value="Glutathione-S-Trfase_C-like"/>
</dbReference>
<dbReference type="PROSITE" id="PS50404">
    <property type="entry name" value="GST_NTER"/>
    <property type="match status" value="1"/>
</dbReference>
<evidence type="ECO:0000256" key="4">
    <source>
        <dbReference type="RuleBase" id="RU003494"/>
    </source>
</evidence>
<dbReference type="Proteomes" id="UP000251584">
    <property type="component" value="Unassembled WGS sequence"/>
</dbReference>
<evidence type="ECO:0000313" key="9">
    <source>
        <dbReference type="EMBL" id="RSC15686.1"/>
    </source>
</evidence>
<dbReference type="Proteomes" id="UP000807555">
    <property type="component" value="Unassembled WGS sequence"/>
</dbReference>
<dbReference type="Pfam" id="PF02798">
    <property type="entry name" value="GST_N"/>
    <property type="match status" value="1"/>
</dbReference>
<evidence type="ECO:0000313" key="11">
    <source>
        <dbReference type="EMBL" id="VEB92349.1"/>
    </source>
</evidence>
<organism evidence="7">
    <name type="scientific">Citrobacter koseri</name>
    <name type="common">Citrobacter diversus</name>
    <dbReference type="NCBI Taxonomy" id="545"/>
    <lineage>
        <taxon>Bacteria</taxon>
        <taxon>Pseudomonadati</taxon>
        <taxon>Pseudomonadota</taxon>
        <taxon>Gammaproteobacteria</taxon>
        <taxon>Enterobacterales</taxon>
        <taxon>Enterobacteriaceae</taxon>
        <taxon>Citrobacter</taxon>
    </lineage>
</organism>
<dbReference type="SFLD" id="SFLDG00358">
    <property type="entry name" value="Main_(cytGST)"/>
    <property type="match status" value="1"/>
</dbReference>
<reference evidence="10 12" key="2">
    <citation type="submission" date="2018-06" db="EMBL/GenBank/DDBJ databases">
        <authorList>
            <consortium name="Pathogen Informatics"/>
            <person name="Doyle S."/>
        </authorList>
    </citation>
    <scope>NUCLEOTIDE SEQUENCE [LARGE SCALE GENOMIC DNA]</scope>
    <source>
        <strain evidence="10 12">NCTC10786</strain>
    </source>
</reference>
<reference evidence="11 13" key="5">
    <citation type="submission" date="2018-12" db="EMBL/GenBank/DDBJ databases">
        <authorList>
            <consortium name="Pathogen Informatics"/>
        </authorList>
    </citation>
    <scope>NUCLEOTIDE SEQUENCE [LARGE SCALE GENOMIC DNA]</scope>
    <source>
        <strain evidence="11 13">NCTC11075</strain>
    </source>
</reference>
<dbReference type="OMA" id="DVQMSFP"/>
<reference evidence="14" key="4">
    <citation type="submission" date="2018-10" db="EMBL/GenBank/DDBJ databases">
        <title>FDA dAtabase for Regulatory Grade micrObial Sequences (FDA-ARGOS): Supporting development and validation of Infectious Disease Dx tests.</title>
        <authorList>
            <person name="Goldberg B."/>
            <person name="Campos J."/>
            <person name="Tallon L."/>
            <person name="Sadzewicz L."/>
            <person name="Zhao X."/>
            <person name="Vavikolanu K."/>
            <person name="Mehta A."/>
            <person name="Aluvathingal J."/>
            <person name="Nadendla S."/>
            <person name="Geyer C."/>
            <person name="Nandy P."/>
            <person name="Yan Y."/>
            <person name="Sichtig H."/>
        </authorList>
    </citation>
    <scope>NUCLEOTIDE SEQUENCE [LARGE SCALE GENOMIC DNA]</scope>
    <source>
        <strain evidence="14">FDAARGOS_526</strain>
    </source>
</reference>
<dbReference type="EMBL" id="LR134204">
    <property type="protein sequence ID" value="VEB92349.1"/>
    <property type="molecule type" value="Genomic_DNA"/>
</dbReference>
<evidence type="ECO:0000259" key="5">
    <source>
        <dbReference type="PROSITE" id="PS50404"/>
    </source>
</evidence>
<dbReference type="PANTHER" id="PTHR44051">
    <property type="entry name" value="GLUTATHIONE S-TRANSFERASE-RELATED"/>
    <property type="match status" value="1"/>
</dbReference>
<dbReference type="CDD" id="cd03189">
    <property type="entry name" value="GST_C_GTT1_like"/>
    <property type="match status" value="1"/>
</dbReference>
<dbReference type="CDD" id="cd03046">
    <property type="entry name" value="GST_N_GTT1_like"/>
    <property type="match status" value="1"/>
</dbReference>
<dbReference type="SFLD" id="SFLDS00019">
    <property type="entry name" value="Glutathione_Transferase_(cytos"/>
    <property type="match status" value="1"/>
</dbReference>
<feature type="domain" description="GST N-terminal" evidence="5">
    <location>
        <begin position="1"/>
        <end position="80"/>
    </location>
</feature>
<dbReference type="PANTHER" id="PTHR44051:SF9">
    <property type="entry name" value="GLUTATHIONE S-TRANSFERASE 1"/>
    <property type="match status" value="1"/>
</dbReference>
<dbReference type="FunFam" id="3.40.30.10:FF:000156">
    <property type="entry name" value="Glutathione S-transferase 1"/>
    <property type="match status" value="1"/>
</dbReference>